<proteinExistence type="predicted"/>
<feature type="compositionally biased region" description="Basic and acidic residues" evidence="1">
    <location>
        <begin position="34"/>
        <end position="55"/>
    </location>
</feature>
<organism evidence="2 3">
    <name type="scientific">Stieleria marina</name>
    <dbReference type="NCBI Taxonomy" id="1930275"/>
    <lineage>
        <taxon>Bacteria</taxon>
        <taxon>Pseudomonadati</taxon>
        <taxon>Planctomycetota</taxon>
        <taxon>Planctomycetia</taxon>
        <taxon>Pirellulales</taxon>
        <taxon>Pirellulaceae</taxon>
        <taxon>Stieleria</taxon>
    </lineage>
</organism>
<gene>
    <name evidence="2" type="ORF">K239x_15080</name>
</gene>
<keyword evidence="3" id="KW-1185">Reference proteome</keyword>
<sequence length="55" mass="6252">MFNSTTFTIESVHGLKQTFNVNPGGIVDTTKLQVVEERQQESQPKRTEDRMAKAK</sequence>
<protein>
    <submittedName>
        <fullName evidence="2">Uncharacterized protein</fullName>
    </submittedName>
</protein>
<dbReference type="Proteomes" id="UP000319817">
    <property type="component" value="Chromosome"/>
</dbReference>
<name>A0A517NR16_9BACT</name>
<dbReference type="EMBL" id="CP036526">
    <property type="protein sequence ID" value="QDT09562.1"/>
    <property type="molecule type" value="Genomic_DNA"/>
</dbReference>
<evidence type="ECO:0000313" key="2">
    <source>
        <dbReference type="EMBL" id="QDT09562.1"/>
    </source>
</evidence>
<dbReference type="AlphaFoldDB" id="A0A517NR16"/>
<accession>A0A517NR16</accession>
<dbReference type="RefSeq" id="WP_419189774.1">
    <property type="nucleotide sequence ID" value="NZ_CP036526.1"/>
</dbReference>
<evidence type="ECO:0000313" key="3">
    <source>
        <dbReference type="Proteomes" id="UP000319817"/>
    </source>
</evidence>
<evidence type="ECO:0000256" key="1">
    <source>
        <dbReference type="SAM" id="MobiDB-lite"/>
    </source>
</evidence>
<reference evidence="2 3" key="1">
    <citation type="submission" date="2019-02" db="EMBL/GenBank/DDBJ databases">
        <title>Deep-cultivation of Planctomycetes and their phenomic and genomic characterization uncovers novel biology.</title>
        <authorList>
            <person name="Wiegand S."/>
            <person name="Jogler M."/>
            <person name="Boedeker C."/>
            <person name="Pinto D."/>
            <person name="Vollmers J."/>
            <person name="Rivas-Marin E."/>
            <person name="Kohn T."/>
            <person name="Peeters S.H."/>
            <person name="Heuer A."/>
            <person name="Rast P."/>
            <person name="Oberbeckmann S."/>
            <person name="Bunk B."/>
            <person name="Jeske O."/>
            <person name="Meyerdierks A."/>
            <person name="Storesund J.E."/>
            <person name="Kallscheuer N."/>
            <person name="Luecker S."/>
            <person name="Lage O.M."/>
            <person name="Pohl T."/>
            <person name="Merkel B.J."/>
            <person name="Hornburger P."/>
            <person name="Mueller R.-W."/>
            <person name="Bruemmer F."/>
            <person name="Labrenz M."/>
            <person name="Spormann A.M."/>
            <person name="Op den Camp H."/>
            <person name="Overmann J."/>
            <person name="Amann R."/>
            <person name="Jetten M.S.M."/>
            <person name="Mascher T."/>
            <person name="Medema M.H."/>
            <person name="Devos D.P."/>
            <person name="Kaster A.-K."/>
            <person name="Ovreas L."/>
            <person name="Rohde M."/>
            <person name="Galperin M.Y."/>
            <person name="Jogler C."/>
        </authorList>
    </citation>
    <scope>NUCLEOTIDE SEQUENCE [LARGE SCALE GENOMIC DNA]</scope>
    <source>
        <strain evidence="2 3">K23_9</strain>
    </source>
</reference>
<feature type="region of interest" description="Disordered" evidence="1">
    <location>
        <begin position="32"/>
        <end position="55"/>
    </location>
</feature>